<reference evidence="2" key="1">
    <citation type="journal article" date="2020" name="Stud. Mycol.">
        <title>101 Dothideomycetes genomes: a test case for predicting lifestyles and emergence of pathogens.</title>
        <authorList>
            <person name="Haridas S."/>
            <person name="Albert R."/>
            <person name="Binder M."/>
            <person name="Bloem J."/>
            <person name="Labutti K."/>
            <person name="Salamov A."/>
            <person name="Andreopoulos B."/>
            <person name="Baker S."/>
            <person name="Barry K."/>
            <person name="Bills G."/>
            <person name="Bluhm B."/>
            <person name="Cannon C."/>
            <person name="Castanera R."/>
            <person name="Culley D."/>
            <person name="Daum C."/>
            <person name="Ezra D."/>
            <person name="Gonzalez J."/>
            <person name="Henrissat B."/>
            <person name="Kuo A."/>
            <person name="Liang C."/>
            <person name="Lipzen A."/>
            <person name="Lutzoni F."/>
            <person name="Magnuson J."/>
            <person name="Mondo S."/>
            <person name="Nolan M."/>
            <person name="Ohm R."/>
            <person name="Pangilinan J."/>
            <person name="Park H.-J."/>
            <person name="Ramirez L."/>
            <person name="Alfaro M."/>
            <person name="Sun H."/>
            <person name="Tritt A."/>
            <person name="Yoshinaga Y."/>
            <person name="Zwiers L.-H."/>
            <person name="Turgeon B."/>
            <person name="Goodwin S."/>
            <person name="Spatafora J."/>
            <person name="Crous P."/>
            <person name="Grigoriev I."/>
        </authorList>
    </citation>
    <scope>NUCLEOTIDE SEQUENCE</scope>
    <source>
        <strain evidence="2">CBS 183.55</strain>
    </source>
</reference>
<feature type="compositionally biased region" description="Polar residues" evidence="1">
    <location>
        <begin position="290"/>
        <end position="303"/>
    </location>
</feature>
<feature type="compositionally biased region" description="Polar residues" evidence="1">
    <location>
        <begin position="396"/>
        <end position="414"/>
    </location>
</feature>
<dbReference type="GeneID" id="54347558"/>
<feature type="region of interest" description="Disordered" evidence="1">
    <location>
        <begin position="620"/>
        <end position="755"/>
    </location>
</feature>
<feature type="compositionally biased region" description="Basic and acidic residues" evidence="1">
    <location>
        <begin position="271"/>
        <end position="284"/>
    </location>
</feature>
<feature type="region of interest" description="Disordered" evidence="1">
    <location>
        <begin position="1"/>
        <end position="344"/>
    </location>
</feature>
<evidence type="ECO:0000256" key="1">
    <source>
        <dbReference type="SAM" id="MobiDB-lite"/>
    </source>
</evidence>
<feature type="compositionally biased region" description="Polar residues" evidence="1">
    <location>
        <begin position="641"/>
        <end position="654"/>
    </location>
</feature>
<feature type="compositionally biased region" description="Polar residues" evidence="1">
    <location>
        <begin position="661"/>
        <end position="679"/>
    </location>
</feature>
<sequence length="793" mass="86864">MLRLKPSELTLTPDDIDETLRRMARRQQSRPPAAQGQRRTKPNGRPPPPKLVSGAQRSVRDAITHLGNMPALQPQHAMIAHVDDESDETDETLADPVQRVESSPDPVSLYTHPVQLASASSTAVAPSHRHSTRLPFRLGRSRRRQDNDQELASSPKEHSDDSEGTLVEPPGLPTETTAVADPATPSRRRQIGESNAGSSPIRQRSPPASPPSLRGGASRPQRNRVRSVGQEALYAPSPLRQAQVPSPAYSPEVASPNSDEGRPRMHLKGYFADRQDPVPRRVDSGDFTEATETMSATSYTFQETVPRAPHTEPFRRTSQPRFHSRSQSSNDAPPSRLFVPTPHSPYISQGEDIFWTASTSTPECSINDKLGSRARQHSSEMSNTSLAYSYYELPDNRQSSGEHSAQVSLSQSQHDGVAASRQASRGTYRSFKLSDGRSLHPAGDPSKFPVLIRRPPDQQSASPLPAEPYGRPSAGNLGTRFQQAIHRYVSSDSSSREVPTDATAATMEERASPLDVLEAQIERASHHVGEQQGRQYRRSHPESGQSAYRTAGPGISSFDQFQFTYGASSNAFDQPASMLGPSQGEFGAPMAMADDPYTRGVSAHVGRSYGSTVRPISAQPVPAASHAAPPYARSTHGGRSVQRSSENAPVGSSGQERRTARASQVQDHVSAFEQMQNAAQPRHTRQRTEVPQEAPVQHQHEQQSSPIFGAPIWSVPPRHSSHQHGALSPGQGNAGRRSARMDPRLQNQENSGEAEIEMMRQELESVRMRHDEGQQGDVMDETPPRIGRVERHM</sequence>
<accession>A0A6A5RSS0</accession>
<keyword evidence="3" id="KW-1185">Reference proteome</keyword>
<dbReference type="AlphaFoldDB" id="A0A6A5RSS0"/>
<dbReference type="EMBL" id="ML978964">
    <property type="protein sequence ID" value="KAF1930154.1"/>
    <property type="molecule type" value="Genomic_DNA"/>
</dbReference>
<dbReference type="Proteomes" id="UP000800082">
    <property type="component" value="Unassembled WGS sequence"/>
</dbReference>
<name>A0A6A5RSS0_9PLEO</name>
<organism evidence="2 3">
    <name type="scientific">Didymella exigua CBS 183.55</name>
    <dbReference type="NCBI Taxonomy" id="1150837"/>
    <lineage>
        <taxon>Eukaryota</taxon>
        <taxon>Fungi</taxon>
        <taxon>Dikarya</taxon>
        <taxon>Ascomycota</taxon>
        <taxon>Pezizomycotina</taxon>
        <taxon>Dothideomycetes</taxon>
        <taxon>Pleosporomycetidae</taxon>
        <taxon>Pleosporales</taxon>
        <taxon>Pleosporineae</taxon>
        <taxon>Didymellaceae</taxon>
        <taxon>Didymella</taxon>
    </lineage>
</organism>
<feature type="region of interest" description="Disordered" evidence="1">
    <location>
        <begin position="767"/>
        <end position="793"/>
    </location>
</feature>
<proteinExistence type="predicted"/>
<feature type="region of interest" description="Disordered" evidence="1">
    <location>
        <begin position="389"/>
        <end position="477"/>
    </location>
</feature>
<dbReference type="RefSeq" id="XP_033450402.1">
    <property type="nucleotide sequence ID" value="XM_033589909.1"/>
</dbReference>
<feature type="region of interest" description="Disordered" evidence="1">
    <location>
        <begin position="527"/>
        <end position="548"/>
    </location>
</feature>
<gene>
    <name evidence="2" type="ORF">M421DRAFT_385694</name>
</gene>
<dbReference type="OrthoDB" id="3937309at2759"/>
<feature type="compositionally biased region" description="Polar residues" evidence="1">
    <location>
        <begin position="316"/>
        <end position="332"/>
    </location>
</feature>
<feature type="compositionally biased region" description="Acidic residues" evidence="1">
    <location>
        <begin position="84"/>
        <end position="93"/>
    </location>
</feature>
<protein>
    <submittedName>
        <fullName evidence="2">Uncharacterized protein</fullName>
    </submittedName>
</protein>
<evidence type="ECO:0000313" key="2">
    <source>
        <dbReference type="EMBL" id="KAF1930154.1"/>
    </source>
</evidence>
<evidence type="ECO:0000313" key="3">
    <source>
        <dbReference type="Proteomes" id="UP000800082"/>
    </source>
</evidence>
<feature type="compositionally biased region" description="Polar residues" evidence="1">
    <location>
        <begin position="192"/>
        <end position="202"/>
    </location>
</feature>